<dbReference type="AlphaFoldDB" id="A0A098S2P3"/>
<comment type="caution">
    <text evidence="1">The sequence shown here is derived from an EMBL/GenBank/DDBJ whole genome shotgun (WGS) entry which is preliminary data.</text>
</comment>
<proteinExistence type="predicted"/>
<organism evidence="1 2">
    <name type="scientific">Phaeodactylibacter xiamenensis</name>
    <dbReference type="NCBI Taxonomy" id="1524460"/>
    <lineage>
        <taxon>Bacteria</taxon>
        <taxon>Pseudomonadati</taxon>
        <taxon>Bacteroidota</taxon>
        <taxon>Saprospiria</taxon>
        <taxon>Saprospirales</taxon>
        <taxon>Haliscomenobacteraceae</taxon>
        <taxon>Phaeodactylibacter</taxon>
    </lineage>
</organism>
<evidence type="ECO:0008006" key="3">
    <source>
        <dbReference type="Google" id="ProtNLM"/>
    </source>
</evidence>
<dbReference type="Proteomes" id="UP000029736">
    <property type="component" value="Unassembled WGS sequence"/>
</dbReference>
<gene>
    <name evidence="1" type="ORF">IX84_28605</name>
</gene>
<evidence type="ECO:0000313" key="2">
    <source>
        <dbReference type="Proteomes" id="UP000029736"/>
    </source>
</evidence>
<reference evidence="1 2" key="1">
    <citation type="journal article" date="2014" name="Int. J. Syst. Evol. Microbiol.">
        <title>Phaeodactylibacter xiamenensis gen. nov., sp. nov., a member of the family Saprospiraceae isolated from the marine alga Phaeodactylum tricornutum.</title>
        <authorList>
            <person name="Chen Z.Jr."/>
            <person name="Lei X."/>
            <person name="Lai Q."/>
            <person name="Li Y."/>
            <person name="Zhang B."/>
            <person name="Zhang J."/>
            <person name="Zhang H."/>
            <person name="Yang L."/>
            <person name="Zheng W."/>
            <person name="Tian Y."/>
            <person name="Yu Z."/>
            <person name="Xu H.Jr."/>
            <person name="Zheng T."/>
        </authorList>
    </citation>
    <scope>NUCLEOTIDE SEQUENCE [LARGE SCALE GENOMIC DNA]</scope>
    <source>
        <strain evidence="1 2">KD52</strain>
    </source>
</reference>
<sequence>MTNYIYKCRGIDPAAQTTNPTHFKLLITQKTFIFVLEEASFLFKILFFNSLQLNNTLNQIKFLSSSKKLELF</sequence>
<name>A0A098S2P3_9BACT</name>
<evidence type="ECO:0000313" key="1">
    <source>
        <dbReference type="EMBL" id="KGE85447.1"/>
    </source>
</evidence>
<dbReference type="EMBL" id="JPOS01000090">
    <property type="protein sequence ID" value="KGE85447.1"/>
    <property type="molecule type" value="Genomic_DNA"/>
</dbReference>
<accession>A0A098S2P3</accession>
<protein>
    <recommendedName>
        <fullName evidence="3">Transaldolase</fullName>
    </recommendedName>
</protein>
<keyword evidence="2" id="KW-1185">Reference proteome</keyword>